<organism evidence="1 2">
    <name type="scientific">Hymenoscyphus albidus</name>
    <dbReference type="NCBI Taxonomy" id="595503"/>
    <lineage>
        <taxon>Eukaryota</taxon>
        <taxon>Fungi</taxon>
        <taxon>Dikarya</taxon>
        <taxon>Ascomycota</taxon>
        <taxon>Pezizomycotina</taxon>
        <taxon>Leotiomycetes</taxon>
        <taxon>Helotiales</taxon>
        <taxon>Helotiaceae</taxon>
        <taxon>Hymenoscyphus</taxon>
    </lineage>
</organism>
<evidence type="ECO:0000313" key="1">
    <source>
        <dbReference type="EMBL" id="CAG8978109.1"/>
    </source>
</evidence>
<dbReference type="AlphaFoldDB" id="A0A9N9LMX7"/>
<protein>
    <submittedName>
        <fullName evidence="1">Uncharacterized protein</fullName>
    </submittedName>
</protein>
<evidence type="ECO:0000313" key="2">
    <source>
        <dbReference type="Proteomes" id="UP000701801"/>
    </source>
</evidence>
<proteinExistence type="predicted"/>
<reference evidence="1" key="1">
    <citation type="submission" date="2021-07" db="EMBL/GenBank/DDBJ databases">
        <authorList>
            <person name="Durling M."/>
        </authorList>
    </citation>
    <scope>NUCLEOTIDE SEQUENCE</scope>
</reference>
<comment type="caution">
    <text evidence="1">The sequence shown here is derived from an EMBL/GenBank/DDBJ whole genome shotgun (WGS) entry which is preliminary data.</text>
</comment>
<gene>
    <name evidence="1" type="ORF">HYALB_00000782</name>
</gene>
<sequence>MPLPISLWMRLICSIRTEAYTILEGDRQNGGRGGEDPAAIADADNNLSPSCMKLAATMQLAAGQESSLSEPR</sequence>
<keyword evidence="2" id="KW-1185">Reference proteome</keyword>
<name>A0A9N9LMX7_9HELO</name>
<dbReference type="EMBL" id="CAJVRM010000240">
    <property type="protein sequence ID" value="CAG8978109.1"/>
    <property type="molecule type" value="Genomic_DNA"/>
</dbReference>
<accession>A0A9N9LMX7</accession>
<dbReference type="Proteomes" id="UP000701801">
    <property type="component" value="Unassembled WGS sequence"/>
</dbReference>